<dbReference type="Proteomes" id="UP001604277">
    <property type="component" value="Unassembled WGS sequence"/>
</dbReference>
<name>A0ABD1SMX8_9LAMI</name>
<evidence type="ECO:0000256" key="1">
    <source>
        <dbReference type="SAM" id="MobiDB-lite"/>
    </source>
</evidence>
<comment type="caution">
    <text evidence="2">The sequence shown here is derived from an EMBL/GenBank/DDBJ whole genome shotgun (WGS) entry which is preliminary data.</text>
</comment>
<evidence type="ECO:0000313" key="2">
    <source>
        <dbReference type="EMBL" id="KAL2501584.1"/>
    </source>
</evidence>
<dbReference type="AlphaFoldDB" id="A0ABD1SMX8"/>
<feature type="compositionally biased region" description="Polar residues" evidence="1">
    <location>
        <begin position="12"/>
        <end position="24"/>
    </location>
</feature>
<organism evidence="2 3">
    <name type="scientific">Forsythia ovata</name>
    <dbReference type="NCBI Taxonomy" id="205694"/>
    <lineage>
        <taxon>Eukaryota</taxon>
        <taxon>Viridiplantae</taxon>
        <taxon>Streptophyta</taxon>
        <taxon>Embryophyta</taxon>
        <taxon>Tracheophyta</taxon>
        <taxon>Spermatophyta</taxon>
        <taxon>Magnoliopsida</taxon>
        <taxon>eudicotyledons</taxon>
        <taxon>Gunneridae</taxon>
        <taxon>Pentapetalae</taxon>
        <taxon>asterids</taxon>
        <taxon>lamiids</taxon>
        <taxon>Lamiales</taxon>
        <taxon>Oleaceae</taxon>
        <taxon>Forsythieae</taxon>
        <taxon>Forsythia</taxon>
    </lineage>
</organism>
<reference evidence="3" key="1">
    <citation type="submission" date="2024-07" db="EMBL/GenBank/DDBJ databases">
        <title>Two chromosome-level genome assemblies of Korean endemic species Abeliophyllum distichum and Forsythia ovata (Oleaceae).</title>
        <authorList>
            <person name="Jang H."/>
        </authorList>
    </citation>
    <scope>NUCLEOTIDE SEQUENCE [LARGE SCALE GENOMIC DNA]</scope>
</reference>
<feature type="region of interest" description="Disordered" evidence="1">
    <location>
        <begin position="1"/>
        <end position="55"/>
    </location>
</feature>
<proteinExistence type="predicted"/>
<evidence type="ECO:0000313" key="3">
    <source>
        <dbReference type="Proteomes" id="UP001604277"/>
    </source>
</evidence>
<gene>
    <name evidence="2" type="ORF">Fot_35432</name>
</gene>
<keyword evidence="3" id="KW-1185">Reference proteome</keyword>
<feature type="compositionally biased region" description="Acidic residues" evidence="1">
    <location>
        <begin position="25"/>
        <end position="39"/>
    </location>
</feature>
<protein>
    <submittedName>
        <fullName evidence="2">Uncharacterized protein</fullName>
    </submittedName>
</protein>
<accession>A0ABD1SMX8</accession>
<dbReference type="EMBL" id="JBFOLJ010000010">
    <property type="protein sequence ID" value="KAL2501584.1"/>
    <property type="molecule type" value="Genomic_DNA"/>
</dbReference>
<sequence>MFFPEEVEVERTNNVMNSHMLNTEESGEEEDDVIPDVDNDNNGFTSSSSENGHRVQVKMTVMKISGRASKQRSTQSVGRGFARGNYRETIFPIMRSKMST</sequence>